<dbReference type="RefSeq" id="WP_378999433.1">
    <property type="nucleotide sequence ID" value="NZ_JBHSMT010000029.1"/>
</dbReference>
<name>A0ABW0MC43_9BURK</name>
<dbReference type="HAMAP" id="MF_01906">
    <property type="entry name" value="3HBOH"/>
    <property type="match status" value="1"/>
</dbReference>
<comment type="caution">
    <text evidence="3">The sequence shown here is derived from an EMBL/GenBank/DDBJ whole genome shotgun (WGS) entry which is preliminary data.</text>
</comment>
<dbReference type="InterPro" id="IPR016582">
    <property type="entry name" value="OHBut_olig_hydro_put"/>
</dbReference>
<evidence type="ECO:0000256" key="2">
    <source>
        <dbReference type="HAMAP-Rule" id="MF_01906"/>
    </source>
</evidence>
<feature type="active site" description="Charge relay system" evidence="2">
    <location>
        <position position="296"/>
    </location>
</feature>
<accession>A0ABW0MC43</accession>
<protein>
    <submittedName>
        <fullName evidence="3">D-(-)-3-hydroxybutyrate oligomer hydrolase</fullName>
    </submittedName>
</protein>
<evidence type="ECO:0000313" key="4">
    <source>
        <dbReference type="Proteomes" id="UP001596045"/>
    </source>
</evidence>
<organism evidence="3 4">
    <name type="scientific">Paraherbaspirillum soli</name>
    <dbReference type="NCBI Taxonomy" id="631222"/>
    <lineage>
        <taxon>Bacteria</taxon>
        <taxon>Pseudomonadati</taxon>
        <taxon>Pseudomonadota</taxon>
        <taxon>Betaproteobacteria</taxon>
        <taxon>Burkholderiales</taxon>
        <taxon>Oxalobacteraceae</taxon>
        <taxon>Paraherbaspirillum</taxon>
    </lineage>
</organism>
<dbReference type="EMBL" id="JBHSMT010000029">
    <property type="protein sequence ID" value="MFC5475799.1"/>
    <property type="molecule type" value="Genomic_DNA"/>
</dbReference>
<keyword evidence="1 2" id="KW-0378">Hydrolase</keyword>
<comment type="catalytic activity">
    <reaction evidence="2">
        <text>(3R)-hydroxybutanoate dimer + H2O = 2 (R)-3-hydroxybutanoate + H(+)</text>
        <dbReference type="Rhea" id="RHEA:10172"/>
        <dbReference type="ChEBI" id="CHEBI:10979"/>
        <dbReference type="ChEBI" id="CHEBI:10983"/>
        <dbReference type="ChEBI" id="CHEBI:15377"/>
        <dbReference type="ChEBI" id="CHEBI:15378"/>
        <dbReference type="EC" id="3.1.1.22"/>
    </reaction>
</comment>
<comment type="similarity">
    <text evidence="2">Belongs to the D-(-)-3-hydroxybutyrate oligomer hydrolase family.</text>
</comment>
<comment type="pathway">
    <text evidence="2">Lipid metabolism; butanoate metabolism.</text>
</comment>
<comment type="function">
    <text evidence="2">Participates in the degradation of poly-3-hydroxybutyrate (PHB). It works downstream of poly(3-hydroxybutyrate) depolymerase, hydrolyzing D(-)-3-hydroxybutyrate oligomers of various length (3HB-oligomers) into 3HB-monomers.</text>
</comment>
<dbReference type="Proteomes" id="UP001596045">
    <property type="component" value="Unassembled WGS sequence"/>
</dbReference>
<dbReference type="GO" id="GO:0016787">
    <property type="term" value="F:hydrolase activity"/>
    <property type="evidence" value="ECO:0007669"/>
    <property type="project" value="UniProtKB-KW"/>
</dbReference>
<dbReference type="PIRSF" id="PIRSF011409">
    <property type="entry name" value="HObutyrate_olig_hydrol"/>
    <property type="match status" value="1"/>
</dbReference>
<proteinExistence type="inferred from homology"/>
<sequence length="680" mass="69821">MQQNVLCKIHTLALAVGAIALSGCGLNLSFNSKPSDLGAISTISYDGVGDDLLTAGLGKTGLASVSAPNPVDPARPSAAELRKIAIYTNYRAVLDPSSGGGFGTLYGPNIDANGNDTLGEGKVAGTEYIAYSDDGSGNQNVTLMVQIPNSFDPAHACIVTGTSSGSRGIYGAIGTSGEWGLKRGCVVAYSDKGTGTGIHDLQNNTVNLQNGVRSSADAAGRNSNFTANVSDAQRAAFNAATPDRFAVKHAHSQQNPEKDWGKSTLQAIEFAFFLLNQKFSVGLSPANTIVIASSISNGGGAALAAAEQDSKGLISGVAVSEPQVQLAADDTLTVARGSSVRTGTGKPLPDYFTLANLLQPCAALAPSAAGAPLLSSIVAATASNRCAALKAHGLVNGNSTGELATSAMNALTAAGWEPESRDLQAAMYVTATPPIAMTYSNAYGRFSVLDNLCGFSFSGTTAQLPTSFGKGNGVPPTVGISIFNNNSVGGAVADPLSISPSTGVMDYNIDGALCQRELATGGSGSAVRVQQGMGEVVRSGNLRGKPALIVHGRADTLIPVGFSSRPYFGVNHMVEGRRSQLSYIEVTNGQHFDSFLPLAGFDARFIPLHVYYTQAMNMMFDHLKNGTALPPSQVVRTVPRGIGSGGQANPISAANVPPISTSPANADRITFAGNVVSIPD</sequence>
<evidence type="ECO:0000256" key="1">
    <source>
        <dbReference type="ARBA" id="ARBA00022801"/>
    </source>
</evidence>
<reference evidence="4" key="1">
    <citation type="journal article" date="2019" name="Int. J. Syst. Evol. Microbiol.">
        <title>The Global Catalogue of Microorganisms (GCM) 10K type strain sequencing project: providing services to taxonomists for standard genome sequencing and annotation.</title>
        <authorList>
            <consortium name="The Broad Institute Genomics Platform"/>
            <consortium name="The Broad Institute Genome Sequencing Center for Infectious Disease"/>
            <person name="Wu L."/>
            <person name="Ma J."/>
        </authorList>
    </citation>
    <scope>NUCLEOTIDE SEQUENCE [LARGE SCALE GENOMIC DNA]</scope>
    <source>
        <strain evidence="4">JCM 17066</strain>
    </source>
</reference>
<keyword evidence="4" id="KW-1185">Reference proteome</keyword>
<evidence type="ECO:0000313" key="3">
    <source>
        <dbReference type="EMBL" id="MFC5475799.1"/>
    </source>
</evidence>
<dbReference type="Pfam" id="PF10605">
    <property type="entry name" value="3HBOH"/>
    <property type="match status" value="1"/>
</dbReference>
<gene>
    <name evidence="3" type="ORF">ACFPM8_17695</name>
</gene>